<dbReference type="Proteomes" id="UP000823927">
    <property type="component" value="Unassembled WGS sequence"/>
</dbReference>
<proteinExistence type="predicted"/>
<feature type="domain" description="DUF58" evidence="2">
    <location>
        <begin position="197"/>
        <end position="258"/>
    </location>
</feature>
<name>A0A9D1JQJ5_9FIRM</name>
<sequence length="375" mass="43058">MKNLPLYLLGMLLCIYIMVMYTEPAFFIVVLVMAVILILDLLLAIYLRSSLEISGEMSGNFIHHSEVIPITIHIHNKSFLPVSHLRIRISYSNKMGGISRKQWICTYADARSHARVTFNLTSECCGVLRIHMEKFRAAGPFKLFAFSVKVGHTLEIPVFPYIFPVNFEISTKIRDFIGESDTYSKSKSGDDPSEVFDVRSFHQGDRISRIHWKLTARADEIMVKEFSRPVGYPVVLFFNFSQPSREGLSKAQVRRQEAEILRAMTDVIEAGLSMSAGLARAQCWHYIAWCRENMTIERHAIESEEDVYEHMGRLLYAHPHIKISDPRAFYSRTWGADSFCTFLSVNTNMTIEKDGEIYEERGLDRDTLSGENFIL</sequence>
<dbReference type="AlphaFoldDB" id="A0A9D1JQJ5"/>
<accession>A0A9D1JQJ5</accession>
<reference evidence="3" key="1">
    <citation type="submission" date="2020-10" db="EMBL/GenBank/DDBJ databases">
        <authorList>
            <person name="Gilroy R."/>
        </authorList>
    </citation>
    <scope>NUCLEOTIDE SEQUENCE</scope>
    <source>
        <strain evidence="3">CHK178-757</strain>
    </source>
</reference>
<reference evidence="3" key="2">
    <citation type="journal article" date="2021" name="PeerJ">
        <title>Extensive microbial diversity within the chicken gut microbiome revealed by metagenomics and culture.</title>
        <authorList>
            <person name="Gilroy R."/>
            <person name="Ravi A."/>
            <person name="Getino M."/>
            <person name="Pursley I."/>
            <person name="Horton D.L."/>
            <person name="Alikhan N.F."/>
            <person name="Baker D."/>
            <person name="Gharbi K."/>
            <person name="Hall N."/>
            <person name="Watson M."/>
            <person name="Adriaenssens E.M."/>
            <person name="Foster-Nyarko E."/>
            <person name="Jarju S."/>
            <person name="Secka A."/>
            <person name="Antonio M."/>
            <person name="Oren A."/>
            <person name="Chaudhuri R.R."/>
            <person name="La Ragione R."/>
            <person name="Hildebrand F."/>
            <person name="Pallen M.J."/>
        </authorList>
    </citation>
    <scope>NUCLEOTIDE SEQUENCE</scope>
    <source>
        <strain evidence="3">CHK178-757</strain>
    </source>
</reference>
<keyword evidence="1" id="KW-0472">Membrane</keyword>
<dbReference type="InterPro" id="IPR002881">
    <property type="entry name" value="DUF58"/>
</dbReference>
<evidence type="ECO:0000256" key="1">
    <source>
        <dbReference type="SAM" id="Phobius"/>
    </source>
</evidence>
<evidence type="ECO:0000313" key="4">
    <source>
        <dbReference type="Proteomes" id="UP000823927"/>
    </source>
</evidence>
<dbReference type="Pfam" id="PF01882">
    <property type="entry name" value="DUF58"/>
    <property type="match status" value="1"/>
</dbReference>
<evidence type="ECO:0000259" key="2">
    <source>
        <dbReference type="Pfam" id="PF01882"/>
    </source>
</evidence>
<dbReference type="PANTHER" id="PTHR34351:SF1">
    <property type="entry name" value="SLR1927 PROTEIN"/>
    <property type="match status" value="1"/>
</dbReference>
<feature type="transmembrane region" description="Helical" evidence="1">
    <location>
        <begin position="5"/>
        <end position="21"/>
    </location>
</feature>
<protein>
    <submittedName>
        <fullName evidence="3">DUF58 domain-containing protein</fullName>
    </submittedName>
</protein>
<evidence type="ECO:0000313" key="3">
    <source>
        <dbReference type="EMBL" id="HIS46799.1"/>
    </source>
</evidence>
<feature type="transmembrane region" description="Helical" evidence="1">
    <location>
        <begin position="27"/>
        <end position="47"/>
    </location>
</feature>
<organism evidence="3 4">
    <name type="scientific">Candidatus Scybalocola faecigallinarum</name>
    <dbReference type="NCBI Taxonomy" id="2840941"/>
    <lineage>
        <taxon>Bacteria</taxon>
        <taxon>Bacillati</taxon>
        <taxon>Bacillota</taxon>
        <taxon>Clostridia</taxon>
        <taxon>Lachnospirales</taxon>
        <taxon>Lachnospiraceae</taxon>
        <taxon>Lachnospiraceae incertae sedis</taxon>
        <taxon>Candidatus Scybalocola (ex Gilroy et al. 2021)</taxon>
    </lineage>
</organism>
<dbReference type="PANTHER" id="PTHR34351">
    <property type="entry name" value="SLR1927 PROTEIN-RELATED"/>
    <property type="match status" value="1"/>
</dbReference>
<comment type="caution">
    <text evidence="3">The sequence shown here is derived from an EMBL/GenBank/DDBJ whole genome shotgun (WGS) entry which is preliminary data.</text>
</comment>
<keyword evidence="1" id="KW-0812">Transmembrane</keyword>
<gene>
    <name evidence="3" type="ORF">IAB46_04400</name>
</gene>
<dbReference type="EMBL" id="DVIT01000016">
    <property type="protein sequence ID" value="HIS46799.1"/>
    <property type="molecule type" value="Genomic_DNA"/>
</dbReference>
<keyword evidence="1" id="KW-1133">Transmembrane helix</keyword>